<dbReference type="PANTHER" id="PTHR24177">
    <property type="entry name" value="CASKIN"/>
    <property type="match status" value="1"/>
</dbReference>
<dbReference type="Pfam" id="PF14223">
    <property type="entry name" value="Retrotran_gag_2"/>
    <property type="match status" value="1"/>
</dbReference>
<proteinExistence type="predicted"/>
<accession>A0AAV5JKK2</accession>
<gene>
    <name evidence="4" type="ORF">SLEP1_g23727</name>
</gene>
<name>A0AAV5JKK2_9ROSI</name>
<dbReference type="Pfam" id="PF12796">
    <property type="entry name" value="Ank_2"/>
    <property type="match status" value="1"/>
</dbReference>
<reference evidence="4 5" key="1">
    <citation type="journal article" date="2021" name="Commun. Biol.">
        <title>The genome of Shorea leprosula (Dipterocarpaceae) highlights the ecological relevance of drought in aseasonal tropical rainforests.</title>
        <authorList>
            <person name="Ng K.K.S."/>
            <person name="Kobayashi M.J."/>
            <person name="Fawcett J.A."/>
            <person name="Hatakeyama M."/>
            <person name="Paape T."/>
            <person name="Ng C.H."/>
            <person name="Ang C.C."/>
            <person name="Tnah L.H."/>
            <person name="Lee C.T."/>
            <person name="Nishiyama T."/>
            <person name="Sese J."/>
            <person name="O'Brien M.J."/>
            <person name="Copetti D."/>
            <person name="Mohd Noor M.I."/>
            <person name="Ong R.C."/>
            <person name="Putra M."/>
            <person name="Sireger I.Z."/>
            <person name="Indrioko S."/>
            <person name="Kosugi Y."/>
            <person name="Izuno A."/>
            <person name="Isagi Y."/>
            <person name="Lee S.L."/>
            <person name="Shimizu K.K."/>
        </authorList>
    </citation>
    <scope>NUCLEOTIDE SEQUENCE [LARGE SCALE GENOMIC DNA]</scope>
    <source>
        <strain evidence="4">214</strain>
    </source>
</reference>
<dbReference type="PANTHER" id="PTHR24177:SF329">
    <property type="entry name" value="ANKYRIN REPEAT PROTEIN"/>
    <property type="match status" value="1"/>
</dbReference>
<dbReference type="AlphaFoldDB" id="A0AAV5JKK2"/>
<evidence type="ECO:0000256" key="1">
    <source>
        <dbReference type="PROSITE-ProRule" id="PRU00023"/>
    </source>
</evidence>
<feature type="domain" description="PGG" evidence="3">
    <location>
        <begin position="585"/>
        <end position="698"/>
    </location>
</feature>
<evidence type="ECO:0000259" key="3">
    <source>
        <dbReference type="Pfam" id="PF13962"/>
    </source>
</evidence>
<feature type="transmembrane region" description="Helical" evidence="2">
    <location>
        <begin position="636"/>
        <end position="661"/>
    </location>
</feature>
<feature type="transmembrane region" description="Helical" evidence="2">
    <location>
        <begin position="706"/>
        <end position="730"/>
    </location>
</feature>
<evidence type="ECO:0000256" key="2">
    <source>
        <dbReference type="SAM" id="Phobius"/>
    </source>
</evidence>
<dbReference type="EMBL" id="BPVZ01000037">
    <property type="protein sequence ID" value="GKV12605.1"/>
    <property type="molecule type" value="Genomic_DNA"/>
</dbReference>
<keyword evidence="2" id="KW-0472">Membrane</keyword>
<feature type="transmembrane region" description="Helical" evidence="2">
    <location>
        <begin position="597"/>
        <end position="616"/>
    </location>
</feature>
<dbReference type="PROSITE" id="PS50297">
    <property type="entry name" value="ANK_REP_REGION"/>
    <property type="match status" value="1"/>
</dbReference>
<keyword evidence="5" id="KW-1185">Reference proteome</keyword>
<dbReference type="SMART" id="SM00248">
    <property type="entry name" value="ANK"/>
    <property type="match status" value="4"/>
</dbReference>
<sequence>METVAPNASVIVPEVLKRNNYERWSIFLEHYLVGQDLWDVVEFGELSTERNMGREWIKKNALALHAIKISCGEEMFEQIKEMKSAKDVWDALAAMYKPADQVIFEPPLGRPKVPGNLTDWRYETLINAISSGELGQVQRFFRANSNPISRRIFENGYTALHFAVYNGRSKIVDYLIEDQLSKEDLETEDYSGSTALSIAARCGVGKSIAQSLVRKNYKLLTIPDNDGKIPVELASSTIQEDTTRYLYRETPLESLNVDRGFYILQECITRKMFGIIVKAHVIKEHKHRSCVKMRDFFQSFTEEIQQRFVSWAETLQLAYEDVRHRMQEPIQETEEMNLENQQTIQEIGQTNQETNGDFQDLPFKAKCALAVEILLTVLVLLGIPIVVALRLLVSMLSRILAKNIYAGKLMDKYACEVIRLICQPLSLSDQNDQNLFVQSDAVDAIFQAIKNDIPLIVKEITKANKNILWRSLNLEESRNMFASAIEHRQEEVARLLYEFANVDTNMVMTRDEDENNILHLAAKLAPRYRLGRISDSAFHLQSERRWFKGVGEIVPRSYHEHKNNNGETPLEVFVREHQDLLKEAEEWVKKTAESSTVIGALIITVMFAVAFTVPGGNESSTGFPILLHKAPIPFKIFMVSDAVSLFTASSSVITFLGILTTYRTDEDYHKHSLVIWGITYLFISIATMTIAFCAALFIMLQGRLVVVIPVTLVAGIPITGFVQLQFPLLVDIFRLILRPNIFGRRETSLMSWTADTVALGLRGALGALKK</sequence>
<dbReference type="Gene3D" id="1.25.40.20">
    <property type="entry name" value="Ankyrin repeat-containing domain"/>
    <property type="match status" value="2"/>
</dbReference>
<feature type="transmembrane region" description="Helical" evidence="2">
    <location>
        <begin position="373"/>
        <end position="393"/>
    </location>
</feature>
<dbReference type="Proteomes" id="UP001054252">
    <property type="component" value="Unassembled WGS sequence"/>
</dbReference>
<dbReference type="InterPro" id="IPR026961">
    <property type="entry name" value="PGG_dom"/>
</dbReference>
<feature type="repeat" description="ANK" evidence="1">
    <location>
        <begin position="155"/>
        <end position="177"/>
    </location>
</feature>
<dbReference type="Pfam" id="PF13962">
    <property type="entry name" value="PGG"/>
    <property type="match status" value="1"/>
</dbReference>
<evidence type="ECO:0000313" key="4">
    <source>
        <dbReference type="EMBL" id="GKV12605.1"/>
    </source>
</evidence>
<dbReference type="GO" id="GO:0016020">
    <property type="term" value="C:membrane"/>
    <property type="evidence" value="ECO:0007669"/>
    <property type="project" value="TreeGrafter"/>
</dbReference>
<dbReference type="InterPro" id="IPR002110">
    <property type="entry name" value="Ankyrin_rpt"/>
</dbReference>
<keyword evidence="2" id="KW-1133">Transmembrane helix</keyword>
<dbReference type="SUPFAM" id="SSF48403">
    <property type="entry name" value="Ankyrin repeat"/>
    <property type="match status" value="1"/>
</dbReference>
<keyword evidence="1" id="KW-0040">ANK repeat</keyword>
<dbReference type="PROSITE" id="PS50088">
    <property type="entry name" value="ANK_REPEAT"/>
    <property type="match status" value="1"/>
</dbReference>
<keyword evidence="2" id="KW-0812">Transmembrane</keyword>
<organism evidence="4 5">
    <name type="scientific">Rubroshorea leprosula</name>
    <dbReference type="NCBI Taxonomy" id="152421"/>
    <lineage>
        <taxon>Eukaryota</taxon>
        <taxon>Viridiplantae</taxon>
        <taxon>Streptophyta</taxon>
        <taxon>Embryophyta</taxon>
        <taxon>Tracheophyta</taxon>
        <taxon>Spermatophyta</taxon>
        <taxon>Magnoliopsida</taxon>
        <taxon>eudicotyledons</taxon>
        <taxon>Gunneridae</taxon>
        <taxon>Pentapetalae</taxon>
        <taxon>rosids</taxon>
        <taxon>malvids</taxon>
        <taxon>Malvales</taxon>
        <taxon>Dipterocarpaceae</taxon>
        <taxon>Rubroshorea</taxon>
    </lineage>
</organism>
<feature type="transmembrane region" description="Helical" evidence="2">
    <location>
        <begin position="673"/>
        <end position="700"/>
    </location>
</feature>
<comment type="caution">
    <text evidence="4">The sequence shown here is derived from an EMBL/GenBank/DDBJ whole genome shotgun (WGS) entry which is preliminary data.</text>
</comment>
<dbReference type="InterPro" id="IPR036770">
    <property type="entry name" value="Ankyrin_rpt-contain_sf"/>
</dbReference>
<evidence type="ECO:0000313" key="5">
    <source>
        <dbReference type="Proteomes" id="UP001054252"/>
    </source>
</evidence>
<protein>
    <recommendedName>
        <fullName evidence="3">PGG domain-containing protein</fullName>
    </recommendedName>
</protein>